<keyword evidence="3 8" id="KW-1134">Transmembrane beta strand</keyword>
<dbReference type="InterPro" id="IPR037066">
    <property type="entry name" value="Plug_dom_sf"/>
</dbReference>
<dbReference type="Pfam" id="PF00593">
    <property type="entry name" value="TonB_dep_Rec_b-barrel"/>
    <property type="match status" value="1"/>
</dbReference>
<evidence type="ECO:0000256" key="2">
    <source>
        <dbReference type="ARBA" id="ARBA00022448"/>
    </source>
</evidence>
<organism evidence="13 14">
    <name type="scientific">Brevundimonas terrae</name>
    <dbReference type="NCBI Taxonomy" id="363631"/>
    <lineage>
        <taxon>Bacteria</taxon>
        <taxon>Pseudomonadati</taxon>
        <taxon>Pseudomonadota</taxon>
        <taxon>Alphaproteobacteria</taxon>
        <taxon>Caulobacterales</taxon>
        <taxon>Caulobacteraceae</taxon>
        <taxon>Brevundimonas</taxon>
    </lineage>
</organism>
<comment type="caution">
    <text evidence="13">The sequence shown here is derived from an EMBL/GenBank/DDBJ whole genome shotgun (WGS) entry which is preliminary data.</text>
</comment>
<evidence type="ECO:0000256" key="1">
    <source>
        <dbReference type="ARBA" id="ARBA00004571"/>
    </source>
</evidence>
<dbReference type="RefSeq" id="WP_167174409.1">
    <property type="nucleotide sequence ID" value="NZ_BAAAEJ010000003.1"/>
</dbReference>
<reference evidence="14" key="1">
    <citation type="journal article" date="2019" name="Int. J. Syst. Evol. Microbiol.">
        <title>The Global Catalogue of Microorganisms (GCM) 10K type strain sequencing project: providing services to taxonomists for standard genome sequencing and annotation.</title>
        <authorList>
            <consortium name="The Broad Institute Genomics Platform"/>
            <consortium name="The Broad Institute Genome Sequencing Center for Infectious Disease"/>
            <person name="Wu L."/>
            <person name="Ma J."/>
        </authorList>
    </citation>
    <scope>NUCLEOTIDE SEQUENCE [LARGE SCALE GENOMIC DNA]</scope>
    <source>
        <strain evidence="14">JCM 13476</strain>
    </source>
</reference>
<evidence type="ECO:0000256" key="6">
    <source>
        <dbReference type="ARBA" id="ARBA00023136"/>
    </source>
</evidence>
<dbReference type="InterPro" id="IPR039426">
    <property type="entry name" value="TonB-dep_rcpt-like"/>
</dbReference>
<dbReference type="SUPFAM" id="SSF56935">
    <property type="entry name" value="Porins"/>
    <property type="match status" value="1"/>
</dbReference>
<keyword evidence="5 9" id="KW-0798">TonB box</keyword>
<dbReference type="Gene3D" id="2.170.130.10">
    <property type="entry name" value="TonB-dependent receptor, plug domain"/>
    <property type="match status" value="1"/>
</dbReference>
<gene>
    <name evidence="13" type="ORF">GCM10009093_09650</name>
</gene>
<evidence type="ECO:0000256" key="3">
    <source>
        <dbReference type="ARBA" id="ARBA00022452"/>
    </source>
</evidence>
<name>A0ABP3HZ18_9CAUL</name>
<dbReference type="InterPro" id="IPR012910">
    <property type="entry name" value="Plug_dom"/>
</dbReference>
<dbReference type="PROSITE" id="PS52016">
    <property type="entry name" value="TONB_DEPENDENT_REC_3"/>
    <property type="match status" value="1"/>
</dbReference>
<evidence type="ECO:0000256" key="10">
    <source>
        <dbReference type="SAM" id="SignalP"/>
    </source>
</evidence>
<keyword evidence="2 8" id="KW-0813">Transport</keyword>
<dbReference type="EMBL" id="BAAAEJ010000003">
    <property type="protein sequence ID" value="GAA0384791.1"/>
    <property type="molecule type" value="Genomic_DNA"/>
</dbReference>
<dbReference type="PANTHER" id="PTHR47234:SF2">
    <property type="entry name" value="TONB-DEPENDENT RECEPTOR"/>
    <property type="match status" value="1"/>
</dbReference>
<evidence type="ECO:0000313" key="14">
    <source>
        <dbReference type="Proteomes" id="UP001500791"/>
    </source>
</evidence>
<evidence type="ECO:0000256" key="8">
    <source>
        <dbReference type="PROSITE-ProRule" id="PRU01360"/>
    </source>
</evidence>
<feature type="domain" description="TonB-dependent receptor plug" evidence="12">
    <location>
        <begin position="56"/>
        <end position="170"/>
    </location>
</feature>
<evidence type="ECO:0000256" key="4">
    <source>
        <dbReference type="ARBA" id="ARBA00022692"/>
    </source>
</evidence>
<keyword evidence="4 8" id="KW-0812">Transmembrane</keyword>
<evidence type="ECO:0000256" key="7">
    <source>
        <dbReference type="ARBA" id="ARBA00023237"/>
    </source>
</evidence>
<dbReference type="Pfam" id="PF07715">
    <property type="entry name" value="Plug"/>
    <property type="match status" value="1"/>
</dbReference>
<keyword evidence="10" id="KW-0732">Signal</keyword>
<feature type="signal peptide" evidence="10">
    <location>
        <begin position="1"/>
        <end position="25"/>
    </location>
</feature>
<proteinExistence type="inferred from homology"/>
<evidence type="ECO:0000259" key="11">
    <source>
        <dbReference type="Pfam" id="PF00593"/>
    </source>
</evidence>
<evidence type="ECO:0000256" key="5">
    <source>
        <dbReference type="ARBA" id="ARBA00023077"/>
    </source>
</evidence>
<sequence>MRLIRSRLLASSFLVGALAATSVVAQDVQTIAVQEEASNLGEIVVTGSRIRRSAANAPTPLIQVTQEEILSTGQTSLIDYLATIPALSNSTVPSDTTGSSLNTGGLSLANLRSLGSNRTLTLVDGRRHVGSVGGGLAVDVDAIPRLLIQNVEIITGGASSVYGADAVSGVLNFILKKDFEGLEIDANYGQINDNGEATRRVSGLIGKNFFDDRLNVYAHAEYEKIDNVDSMDIDWIRRAPYRGSIDADPTNNGYDGLLDSKMYYGVNRLDIMPWGQTTLANTQRPSDLTNPNVGYWDCFDTKSGDFSYSPNCYGVTPGKTFVYDGSIGREADFGERVGNVGISRPYNIGGDGMPLGEVAGFSRIPASESQRYQVGSNFRITDEVTLHASAKYITEETFMRGQPTFFDIDLDNDSYGRSETNSIWGTSSFDLRWEDNAFLPQNIKDAIANNRIDIYSKPTADAPGAVIDTVALPIARHSMFGPERSQKNSRELQRYVVSLDGNHGQLGFMKSWSWDIGYTYGKAEIENIERAVDTQRMALAADAIVDNLGVMGKAGAIVCRASLLNAQGVPMREVDAKGNVIHAGLYDPVRGGDLRETEYGRQSLSQCTPLNVFGAGNQSAEALQYVDAFVTVQEENVQHQAVGSMSSELWDFWGAGNIGVAFGGEWRKETTSAIGRSSSANGRLLFLNGSADFPEVSYESKELFGEVSIPLFRDSKLGEYAELSGSYRWADYSTVGNVDVYGLNLVYRPIPDITFKTSFNSSVRVPNLDENFSPLGQTFANNFVDPCATQNIAKVDDQEIKGNRIKNCTALAAEQGLVFDFAGATANTDDDFAPAYTSGIAGVSGGNPNLRPEESESFTFSTVLQPRFIPGLTVSLDYYEIRIDQVIAAVTAQGIANNCVSGKELNADACSSIFRNNDKIEFGVGAPQGDAIGGFVQTSFNYAALETRGLDFGGSYTLHTEDFGKDWGAFDFRLNGSWLIEQKQFLNSADASDYTELASGLEYPRVRLSSSVAWRPNDKWNVNWTADWQTSQNIIHARDFINNADSRAQDQLDTGNFIRHDLTVRYKVREDVTVRAGVVNLFDAEQRDILGTTIYPNFDPYGRRFFVGVNFRPF</sequence>
<dbReference type="InterPro" id="IPR036942">
    <property type="entry name" value="Beta-barrel_TonB_sf"/>
</dbReference>
<comment type="similarity">
    <text evidence="8 9">Belongs to the TonB-dependent receptor family.</text>
</comment>
<dbReference type="Gene3D" id="2.40.170.20">
    <property type="entry name" value="TonB-dependent receptor, beta-barrel domain"/>
    <property type="match status" value="1"/>
</dbReference>
<feature type="domain" description="TonB-dependent receptor-like beta-barrel" evidence="11">
    <location>
        <begin position="635"/>
        <end position="1081"/>
    </location>
</feature>
<keyword evidence="13" id="KW-0675">Receptor</keyword>
<accession>A0ABP3HZ18</accession>
<keyword evidence="6 8" id="KW-0472">Membrane</keyword>
<evidence type="ECO:0000313" key="13">
    <source>
        <dbReference type="EMBL" id="GAA0384791.1"/>
    </source>
</evidence>
<evidence type="ECO:0000259" key="12">
    <source>
        <dbReference type="Pfam" id="PF07715"/>
    </source>
</evidence>
<feature type="chain" id="PRO_5045902302" evidence="10">
    <location>
        <begin position="26"/>
        <end position="1114"/>
    </location>
</feature>
<dbReference type="InterPro" id="IPR000531">
    <property type="entry name" value="Beta-barrel_TonB"/>
</dbReference>
<dbReference type="PANTHER" id="PTHR47234">
    <property type="match status" value="1"/>
</dbReference>
<evidence type="ECO:0000256" key="9">
    <source>
        <dbReference type="RuleBase" id="RU003357"/>
    </source>
</evidence>
<keyword evidence="7 8" id="KW-0998">Cell outer membrane</keyword>
<keyword evidence="14" id="KW-1185">Reference proteome</keyword>
<comment type="subcellular location">
    <subcellularLocation>
        <location evidence="1 8">Cell outer membrane</location>
        <topology evidence="1 8">Multi-pass membrane protein</topology>
    </subcellularLocation>
</comment>
<dbReference type="Proteomes" id="UP001500791">
    <property type="component" value="Unassembled WGS sequence"/>
</dbReference>
<protein>
    <submittedName>
        <fullName evidence="13">TonB-dependent receptor</fullName>
    </submittedName>
</protein>